<evidence type="ECO:0000256" key="1">
    <source>
        <dbReference type="SAM" id="MobiDB-lite"/>
    </source>
</evidence>
<name>A0A834H110_RHOSS</name>
<proteinExistence type="predicted"/>
<keyword evidence="3" id="KW-1185">Reference proteome</keyword>
<protein>
    <submittedName>
        <fullName evidence="2">Uncharacterized protein</fullName>
    </submittedName>
</protein>
<feature type="region of interest" description="Disordered" evidence="1">
    <location>
        <begin position="1"/>
        <end position="20"/>
    </location>
</feature>
<gene>
    <name evidence="2" type="ORF">RHSIM_Rhsim05G0030500</name>
</gene>
<dbReference type="Proteomes" id="UP000626092">
    <property type="component" value="Unassembled WGS sequence"/>
</dbReference>
<organism evidence="2 3">
    <name type="scientific">Rhododendron simsii</name>
    <name type="common">Sims's rhododendron</name>
    <dbReference type="NCBI Taxonomy" id="118357"/>
    <lineage>
        <taxon>Eukaryota</taxon>
        <taxon>Viridiplantae</taxon>
        <taxon>Streptophyta</taxon>
        <taxon>Embryophyta</taxon>
        <taxon>Tracheophyta</taxon>
        <taxon>Spermatophyta</taxon>
        <taxon>Magnoliopsida</taxon>
        <taxon>eudicotyledons</taxon>
        <taxon>Gunneridae</taxon>
        <taxon>Pentapetalae</taxon>
        <taxon>asterids</taxon>
        <taxon>Ericales</taxon>
        <taxon>Ericaceae</taxon>
        <taxon>Ericoideae</taxon>
        <taxon>Rhodoreae</taxon>
        <taxon>Rhododendron</taxon>
    </lineage>
</organism>
<dbReference type="EMBL" id="WJXA01000005">
    <property type="protein sequence ID" value="KAF7142791.1"/>
    <property type="molecule type" value="Genomic_DNA"/>
</dbReference>
<dbReference type="OrthoDB" id="1726535at2759"/>
<reference evidence="2" key="1">
    <citation type="submission" date="2019-11" db="EMBL/GenBank/DDBJ databases">
        <authorList>
            <person name="Liu Y."/>
            <person name="Hou J."/>
            <person name="Li T.-Q."/>
            <person name="Guan C.-H."/>
            <person name="Wu X."/>
            <person name="Wu H.-Z."/>
            <person name="Ling F."/>
            <person name="Zhang R."/>
            <person name="Shi X.-G."/>
            <person name="Ren J.-P."/>
            <person name="Chen E.-F."/>
            <person name="Sun J.-M."/>
        </authorList>
    </citation>
    <scope>NUCLEOTIDE SEQUENCE</scope>
    <source>
        <strain evidence="2">Adult_tree_wgs_1</strain>
        <tissue evidence="2">Leaves</tissue>
    </source>
</reference>
<sequence>MKKTRSTSFSSSPNIDPPKVGKKIVVPFPPRFYSLSLKSLAISDGARVIVDEAVGQLSQLVATGTCVHVEGELKDPPVEAKQRVELIGVQMILQLGTVDPAKYALPQTRLTRQWRTL</sequence>
<accession>A0A834H110</accession>
<dbReference type="AlphaFoldDB" id="A0A834H110"/>
<evidence type="ECO:0000313" key="2">
    <source>
        <dbReference type="EMBL" id="KAF7142791.1"/>
    </source>
</evidence>
<feature type="compositionally biased region" description="Polar residues" evidence="1">
    <location>
        <begin position="1"/>
        <end position="14"/>
    </location>
</feature>
<comment type="caution">
    <text evidence="2">The sequence shown here is derived from an EMBL/GenBank/DDBJ whole genome shotgun (WGS) entry which is preliminary data.</text>
</comment>
<evidence type="ECO:0000313" key="3">
    <source>
        <dbReference type="Proteomes" id="UP000626092"/>
    </source>
</evidence>